<reference evidence="2" key="1">
    <citation type="journal article" date="2016" name="Front. Microbiol.">
        <title>Genome Sequence of the Piezophilic, Mesophilic Sulfate-Reducing Bacterium Desulfovibrio indicus J2T.</title>
        <authorList>
            <person name="Cao J."/>
            <person name="Maignien L."/>
            <person name="Shao Z."/>
            <person name="Alain K."/>
            <person name="Jebbar M."/>
        </authorList>
    </citation>
    <scope>NUCLEOTIDE SEQUENCE</scope>
    <source>
        <strain evidence="2">JCM 32048</strain>
    </source>
</reference>
<proteinExistence type="predicted"/>
<sequence length="195" mass="21788">MRTAARQHVDMQHHSDTASPHPAARGLISRLLGLGGAREVEETPEAAAERRAKQRSEAGAEIARIEAERDAELPALAAAEERARRHLERLTPGYQDAMRAYAAAQGEHTRRAHDFAYGLQRQVRRIETAAEPIIAEFVSDLMELFRENLATPIQEDRRLAGYVQGRGYAPVYEIFSNVPSLDASRSSRPATRPRR</sequence>
<accession>A0AA37HF30</accession>
<dbReference type="EMBL" id="BPQJ01000025">
    <property type="protein sequence ID" value="GJD64414.1"/>
    <property type="molecule type" value="Genomic_DNA"/>
</dbReference>
<evidence type="ECO:0000256" key="1">
    <source>
        <dbReference type="SAM" id="MobiDB-lite"/>
    </source>
</evidence>
<gene>
    <name evidence="2" type="ORF">MPEAHAMD_4596</name>
</gene>
<protein>
    <submittedName>
        <fullName evidence="2">Uncharacterized protein</fullName>
    </submittedName>
</protein>
<feature type="compositionally biased region" description="Basic and acidic residues" evidence="1">
    <location>
        <begin position="7"/>
        <end position="16"/>
    </location>
</feature>
<feature type="region of interest" description="Disordered" evidence="1">
    <location>
        <begin position="1"/>
        <end position="22"/>
    </location>
</feature>
<dbReference type="AlphaFoldDB" id="A0AA37HF30"/>
<organism evidence="2 3">
    <name type="scientific">Methylobacterium frigidaeris</name>
    <dbReference type="NCBI Taxonomy" id="2038277"/>
    <lineage>
        <taxon>Bacteria</taxon>
        <taxon>Pseudomonadati</taxon>
        <taxon>Pseudomonadota</taxon>
        <taxon>Alphaproteobacteria</taxon>
        <taxon>Hyphomicrobiales</taxon>
        <taxon>Methylobacteriaceae</taxon>
        <taxon>Methylobacterium</taxon>
    </lineage>
</organism>
<evidence type="ECO:0000313" key="3">
    <source>
        <dbReference type="Proteomes" id="UP001055286"/>
    </source>
</evidence>
<evidence type="ECO:0000313" key="2">
    <source>
        <dbReference type="EMBL" id="GJD64414.1"/>
    </source>
</evidence>
<dbReference type="Proteomes" id="UP001055286">
    <property type="component" value="Unassembled WGS sequence"/>
</dbReference>
<reference evidence="2" key="2">
    <citation type="submission" date="2021-08" db="EMBL/GenBank/DDBJ databases">
        <authorList>
            <person name="Tani A."/>
            <person name="Ola A."/>
            <person name="Ogura Y."/>
            <person name="Katsura K."/>
            <person name="Hayashi T."/>
        </authorList>
    </citation>
    <scope>NUCLEOTIDE SEQUENCE</scope>
    <source>
        <strain evidence="2">JCM 32048</strain>
    </source>
</reference>
<keyword evidence="3" id="KW-1185">Reference proteome</keyword>
<name>A0AA37HF30_9HYPH</name>
<comment type="caution">
    <text evidence="2">The sequence shown here is derived from an EMBL/GenBank/DDBJ whole genome shotgun (WGS) entry which is preliminary data.</text>
</comment>